<sequence length="687" mass="75056">MASATTILLVAISLPSVLAGLYGDPPILTAAKHTNSVNNTACSLDQTQPPGNLTLCGNNTLFSVWRPVSRFIAPEGWQNDPQDFFQIVHLGYQCNPQHIQWGNISQCAALSKDLTFWTDVNSWHDPKTLYPSQLSDIRGVFDGTVVVNGWNGYPTTLYTSTYPGGQLGASSSPAEIEGTETVSLAYTTNGGSSWIKLPFGSQGNPIICTSLPSWTNIYKWPKQNLTGFRDPYIFQSPILSKVLDKSSAGATGPNFLTISGGVRLDADPQGGPMIFLYRQTDAFDLRGWTYLGPLVSEPALSSFSKWSGNFGINFETVAVTRLNEEGEAFDDGSDESALDVAFMGTEGGRNGSHENHWPLWAALTHSNNASSGSFSTIDFAGVGDWGRSYAFTCFPVKTNGRNRSVLVGWSYEDDEDLVLAMQRGYQGSFTLFRDLYVKIIRNVDPSFAGINETGSWKSRIESDGSTSIVTVGQKVIKETLTSYKHSSIVSKPVGRTVTVNASAVTTVNFGKQPLSRSYAVSGTLRFNGDARAGFRVRASVQEWTDVWFDSEAETMNVNRTNSSLISTYGTELETGKLRLWPILNANGTGSVRQELNLTIFVDNSVIEVYANDVTVITTRVYPWLSSSKNVSFFVAPTTSGGSGTVEFSALELWDGLIRAWPERPDDTSKPLQWDGPIASIYGLWQGW</sequence>
<protein>
    <submittedName>
        <fullName evidence="1">Glycosyl hydrolase</fullName>
    </submittedName>
</protein>
<dbReference type="EMBL" id="MU273712">
    <property type="protein sequence ID" value="KAI0028930.1"/>
    <property type="molecule type" value="Genomic_DNA"/>
</dbReference>
<keyword evidence="1" id="KW-0378">Hydrolase</keyword>
<reference evidence="1" key="1">
    <citation type="submission" date="2021-02" db="EMBL/GenBank/DDBJ databases">
        <authorList>
            <consortium name="DOE Joint Genome Institute"/>
            <person name="Ahrendt S."/>
            <person name="Looney B.P."/>
            <person name="Miyauchi S."/>
            <person name="Morin E."/>
            <person name="Drula E."/>
            <person name="Courty P.E."/>
            <person name="Chicoki N."/>
            <person name="Fauchery L."/>
            <person name="Kohler A."/>
            <person name="Kuo A."/>
            <person name="Labutti K."/>
            <person name="Pangilinan J."/>
            <person name="Lipzen A."/>
            <person name="Riley R."/>
            <person name="Andreopoulos W."/>
            <person name="He G."/>
            <person name="Johnson J."/>
            <person name="Barry K.W."/>
            <person name="Grigoriev I.V."/>
            <person name="Nagy L."/>
            <person name="Hibbett D."/>
            <person name="Henrissat B."/>
            <person name="Matheny P.B."/>
            <person name="Labbe J."/>
            <person name="Martin F."/>
        </authorList>
    </citation>
    <scope>NUCLEOTIDE SEQUENCE</scope>
    <source>
        <strain evidence="1">EC-137</strain>
    </source>
</reference>
<accession>A0ACB8QBJ3</accession>
<comment type="caution">
    <text evidence="1">The sequence shown here is derived from an EMBL/GenBank/DDBJ whole genome shotgun (WGS) entry which is preliminary data.</text>
</comment>
<organism evidence="1 2">
    <name type="scientific">Vararia minispora EC-137</name>
    <dbReference type="NCBI Taxonomy" id="1314806"/>
    <lineage>
        <taxon>Eukaryota</taxon>
        <taxon>Fungi</taxon>
        <taxon>Dikarya</taxon>
        <taxon>Basidiomycota</taxon>
        <taxon>Agaricomycotina</taxon>
        <taxon>Agaricomycetes</taxon>
        <taxon>Russulales</taxon>
        <taxon>Lachnocladiaceae</taxon>
        <taxon>Vararia</taxon>
    </lineage>
</organism>
<evidence type="ECO:0000313" key="2">
    <source>
        <dbReference type="Proteomes" id="UP000814128"/>
    </source>
</evidence>
<keyword evidence="2" id="KW-1185">Reference proteome</keyword>
<dbReference type="Proteomes" id="UP000814128">
    <property type="component" value="Unassembled WGS sequence"/>
</dbReference>
<gene>
    <name evidence="1" type="ORF">K488DRAFT_57535</name>
</gene>
<reference evidence="1" key="2">
    <citation type="journal article" date="2022" name="New Phytol.">
        <title>Evolutionary transition to the ectomycorrhizal habit in the genomes of a hyperdiverse lineage of mushroom-forming fungi.</title>
        <authorList>
            <person name="Looney B."/>
            <person name="Miyauchi S."/>
            <person name="Morin E."/>
            <person name="Drula E."/>
            <person name="Courty P.E."/>
            <person name="Kohler A."/>
            <person name="Kuo A."/>
            <person name="LaButti K."/>
            <person name="Pangilinan J."/>
            <person name="Lipzen A."/>
            <person name="Riley R."/>
            <person name="Andreopoulos W."/>
            <person name="He G."/>
            <person name="Johnson J."/>
            <person name="Nolan M."/>
            <person name="Tritt A."/>
            <person name="Barry K.W."/>
            <person name="Grigoriev I.V."/>
            <person name="Nagy L.G."/>
            <person name="Hibbett D."/>
            <person name="Henrissat B."/>
            <person name="Matheny P.B."/>
            <person name="Labbe J."/>
            <person name="Martin F.M."/>
        </authorList>
    </citation>
    <scope>NUCLEOTIDE SEQUENCE</scope>
    <source>
        <strain evidence="1">EC-137</strain>
    </source>
</reference>
<evidence type="ECO:0000313" key="1">
    <source>
        <dbReference type="EMBL" id="KAI0028930.1"/>
    </source>
</evidence>
<proteinExistence type="predicted"/>
<name>A0ACB8QBJ3_9AGAM</name>